<dbReference type="Gene3D" id="3.30.830.10">
    <property type="entry name" value="Metalloenzyme, LuxS/M16 peptidase-like"/>
    <property type="match status" value="4"/>
</dbReference>
<dbReference type="InterPro" id="IPR011765">
    <property type="entry name" value="Pept_M16_N"/>
</dbReference>
<dbReference type="PANTHER" id="PTHR43690">
    <property type="entry name" value="NARDILYSIN"/>
    <property type="match status" value="1"/>
</dbReference>
<feature type="domain" description="Peptidase M16 C-terminal" evidence="11">
    <location>
        <begin position="227"/>
        <end position="402"/>
    </location>
</feature>
<comment type="caution">
    <text evidence="12">The sequence shown here is derived from an EMBL/GenBank/DDBJ whole genome shotgun (WGS) entry which is preliminary data.</text>
</comment>
<keyword evidence="13" id="KW-1185">Reference proteome</keyword>
<accession>A0ABW4NF48</accession>
<keyword evidence="5" id="KW-0378">Hydrolase</keyword>
<evidence type="ECO:0000256" key="5">
    <source>
        <dbReference type="ARBA" id="ARBA00022801"/>
    </source>
</evidence>
<dbReference type="InterPro" id="IPR050626">
    <property type="entry name" value="Peptidase_M16"/>
</dbReference>
<feature type="chain" id="PRO_5045772582" evidence="9">
    <location>
        <begin position="23"/>
        <end position="972"/>
    </location>
</feature>
<evidence type="ECO:0000256" key="7">
    <source>
        <dbReference type="ARBA" id="ARBA00023049"/>
    </source>
</evidence>
<feature type="domain" description="Peptidase M16 N-terminal" evidence="10">
    <location>
        <begin position="68"/>
        <end position="189"/>
    </location>
</feature>
<dbReference type="InterPro" id="IPR007863">
    <property type="entry name" value="Peptidase_M16_C"/>
</dbReference>
<organism evidence="12 13">
    <name type="scientific">Sphingomonas floccifaciens</name>
    <dbReference type="NCBI Taxonomy" id="1844115"/>
    <lineage>
        <taxon>Bacteria</taxon>
        <taxon>Pseudomonadati</taxon>
        <taxon>Pseudomonadota</taxon>
        <taxon>Alphaproteobacteria</taxon>
        <taxon>Sphingomonadales</taxon>
        <taxon>Sphingomonadaceae</taxon>
        <taxon>Sphingomonas</taxon>
    </lineage>
</organism>
<evidence type="ECO:0000259" key="11">
    <source>
        <dbReference type="Pfam" id="PF05193"/>
    </source>
</evidence>
<dbReference type="InterPro" id="IPR011249">
    <property type="entry name" value="Metalloenz_LuxS/M16"/>
</dbReference>
<evidence type="ECO:0000313" key="12">
    <source>
        <dbReference type="EMBL" id="MFD1788762.1"/>
    </source>
</evidence>
<dbReference type="SUPFAM" id="SSF63411">
    <property type="entry name" value="LuxS/MPP-like metallohydrolase"/>
    <property type="match status" value="4"/>
</dbReference>
<evidence type="ECO:0000256" key="6">
    <source>
        <dbReference type="ARBA" id="ARBA00022833"/>
    </source>
</evidence>
<proteinExistence type="inferred from homology"/>
<evidence type="ECO:0000256" key="3">
    <source>
        <dbReference type="ARBA" id="ARBA00022670"/>
    </source>
</evidence>
<name>A0ABW4NF48_9SPHN</name>
<feature type="signal peptide" evidence="9">
    <location>
        <begin position="1"/>
        <end position="22"/>
    </location>
</feature>
<keyword evidence="7" id="KW-0482">Metalloprotease</keyword>
<evidence type="ECO:0000256" key="4">
    <source>
        <dbReference type="ARBA" id="ARBA00022723"/>
    </source>
</evidence>
<keyword evidence="4" id="KW-0479">Metal-binding</keyword>
<evidence type="ECO:0000256" key="8">
    <source>
        <dbReference type="RuleBase" id="RU004447"/>
    </source>
</evidence>
<protein>
    <submittedName>
        <fullName evidence="12">M16 family metallopeptidase</fullName>
    </submittedName>
</protein>
<evidence type="ECO:0000256" key="2">
    <source>
        <dbReference type="ARBA" id="ARBA00007261"/>
    </source>
</evidence>
<gene>
    <name evidence="12" type="ORF">ACFSC3_14440</name>
</gene>
<comment type="similarity">
    <text evidence="2 8">Belongs to the peptidase M16 family.</text>
</comment>
<evidence type="ECO:0000313" key="13">
    <source>
        <dbReference type="Proteomes" id="UP001597283"/>
    </source>
</evidence>
<dbReference type="Proteomes" id="UP001597283">
    <property type="component" value="Unassembled WGS sequence"/>
</dbReference>
<evidence type="ECO:0000256" key="1">
    <source>
        <dbReference type="ARBA" id="ARBA00001947"/>
    </source>
</evidence>
<dbReference type="Pfam" id="PF05193">
    <property type="entry name" value="Peptidase_M16_C"/>
    <property type="match status" value="2"/>
</dbReference>
<dbReference type="EMBL" id="JBHUFC010000006">
    <property type="protein sequence ID" value="MFD1788762.1"/>
    <property type="molecule type" value="Genomic_DNA"/>
</dbReference>
<evidence type="ECO:0000259" key="10">
    <source>
        <dbReference type="Pfam" id="PF00675"/>
    </source>
</evidence>
<feature type="domain" description="Peptidase M16 C-terminal" evidence="11">
    <location>
        <begin position="705"/>
        <end position="877"/>
    </location>
</feature>
<keyword evidence="3" id="KW-0645">Protease</keyword>
<dbReference type="PANTHER" id="PTHR43690:SF17">
    <property type="entry name" value="PROTEIN YHJJ"/>
    <property type="match status" value="1"/>
</dbReference>
<dbReference type="InterPro" id="IPR001431">
    <property type="entry name" value="Pept_M16_Zn_BS"/>
</dbReference>
<dbReference type="PROSITE" id="PS00143">
    <property type="entry name" value="INSULINASE"/>
    <property type="match status" value="1"/>
</dbReference>
<reference evidence="13" key="1">
    <citation type="journal article" date="2019" name="Int. J. Syst. Evol. Microbiol.">
        <title>The Global Catalogue of Microorganisms (GCM) 10K type strain sequencing project: providing services to taxonomists for standard genome sequencing and annotation.</title>
        <authorList>
            <consortium name="The Broad Institute Genomics Platform"/>
            <consortium name="The Broad Institute Genome Sequencing Center for Infectious Disease"/>
            <person name="Wu L."/>
            <person name="Ma J."/>
        </authorList>
    </citation>
    <scope>NUCLEOTIDE SEQUENCE [LARGE SCALE GENOMIC DNA]</scope>
    <source>
        <strain evidence="13">Q85</strain>
    </source>
</reference>
<dbReference type="Pfam" id="PF00675">
    <property type="entry name" value="Peptidase_M16"/>
    <property type="match status" value="1"/>
</dbReference>
<sequence length="972" mass="103395">MKRRCHFALLPLVAIVAQPLVAQTVPSAPPRTSPAPLDVWLHQGSDIPADPAWMMGTLPNGLRYAVRRNATPPGTVAIRVRIDAGALMEPDDEQGWAHLLEHMAFRGTPTRPDGEAVKLWQRLGASFGSDSNAATSYRATTYMLDLPRNDAPSLDEAMGTLADMMQNAAIDPKLLDIERKVVLAERAARMTPLVTKVRAATREVMQAGMLAGRRELAGTEATLAGATAERLRAFHKRWYRPERAVVVVAGDADPAEMVARIKRQFGGWKGAGKPPSEPAYGSPIEPPSRIALVTDGNVSAGLQVVWVTPHVPGKMTAERQRAQYLDTIALGVLNQRLGNQARSGGPMLSAGASLSRQRNMSDTVSLNVNVRGTQWKEALAEAYGVLNRALAGPIEQAEIDQQATSAIDGLRRSVETSKTWPSAAWANSLVSDVDTDDVSAPRPYYADLFAAQKPSLTPAAVGAALKTLFAPEPRVLRVSATPIEGGKATVAAALEAARKTEGGAVAAVRTVTLDMVSPPLPPGKVVGERPIAEFGIDRVEFANGVELVMKKTDYARESVSVDVRIGTGLSGRPANTRAPDWSNAVLAATGIGDVTPPELARLAAGRQLGFAMTTRSDATVLTGTTNPRDVGDLLRMMLGGATRPVADDVALGRFRAAYGATLRSALGQPQSVLSLMGSAAIHGGDTRFLALPQPREVQSTDVAAIRAHWSKLLAEGPVRVSVVGDFDKAAVIRAVAATFGALPARAAAVTKVDPIPPLSTARPLVLTHRGDLNQAVVAVVWRTVGGLDNLKAGRALQIATAVLRDRLTDDFRETQGGTYSPFVNQEEQRGFDGFGSVMAGAQLTPDRIRAFRETLDRIVADLAANGPSADSLLRAKETAVGNAQRAMASNAYWSVQLSGDLNDPRRLESIRTYVSGHRAVDAAAVRDVVKRYLADAKPLVIEVRPAPARPVIEVRPVPAEPAIDKPAPATPK</sequence>
<dbReference type="RefSeq" id="WP_380941473.1">
    <property type="nucleotide sequence ID" value="NZ_JBHUFC010000006.1"/>
</dbReference>
<keyword evidence="6" id="KW-0862">Zinc</keyword>
<evidence type="ECO:0000256" key="9">
    <source>
        <dbReference type="SAM" id="SignalP"/>
    </source>
</evidence>
<comment type="cofactor">
    <cofactor evidence="1">
        <name>Zn(2+)</name>
        <dbReference type="ChEBI" id="CHEBI:29105"/>
    </cofactor>
</comment>
<keyword evidence="9" id="KW-0732">Signal</keyword>